<dbReference type="GO" id="GO:0008270">
    <property type="term" value="F:zinc ion binding"/>
    <property type="evidence" value="ECO:0007669"/>
    <property type="project" value="InterPro"/>
</dbReference>
<evidence type="ECO:0000256" key="1">
    <source>
        <dbReference type="ARBA" id="ARBA00022723"/>
    </source>
</evidence>
<protein>
    <recommendedName>
        <fullName evidence="8">Zn(2)-C6 fungal-type domain-containing protein</fullName>
    </recommendedName>
</protein>
<dbReference type="PROSITE" id="PS50048">
    <property type="entry name" value="ZN2_CY6_FUNGAL_2"/>
    <property type="match status" value="1"/>
</dbReference>
<keyword evidence="4" id="KW-0238">DNA-binding</keyword>
<keyword evidence="6" id="KW-0539">Nucleus</keyword>
<sequence length="618" mass="69334">MKEAEAWKAIATANILQARSKSGRRGTKSRTGCLLCKHRRVKCDEGRPRCQQCSTAGRKCEYAGSKSPPEPSRSSSPSEDSSVSTIERQLSPWALNPGDKRTFDYFLSWTAPRMGGSSMDKPFWCGPMLSLAQSEPVILDALLAISILYEHPQYMKTFLTNNEHYPTPRDHPAISPVSSIDNNYASALRYYNRSMKTLRKQVEANKASTLLALVSCMLFTCIEVIRDSVFSALALLTNGIKLLEQVSSCPLASDDALFKPTRQILIRMSLTAAAFGHWLPIDITPHPFIGGEDVVFHSLEDARDALFALNQDGHRFLQDAARLWKEFTEASDASHPDNQSNLDTSPFEHLSDPEEDQSQNQDDVLYTLRYGCSAEAAVTKHPGQEDIPFMLYEAAMYGDLSLLIPPVIQTAGDDLEHRIREWYHVFVRSGLARDHDDAACSLQMLYHVLLVSVAVRMAPMQTAFDDYTYHFREILRLAAAYNTKKSVERAVFTLEVGALAPLWFVILKCRIPSLRRQALSLLSTGVEKESVFGARSMGEIGVRIIAFEEQGLGLSLPSLGRTSPMQDIDDDRTPFEEQRIQNLEILVNRIVGRFEVRLTRYLRGAEGRLYKDVTDVPL</sequence>
<dbReference type="STRING" id="112498.A0A2D3VJK6"/>
<feature type="region of interest" description="Disordered" evidence="7">
    <location>
        <begin position="60"/>
        <end position="91"/>
    </location>
</feature>
<dbReference type="InterPro" id="IPR036864">
    <property type="entry name" value="Zn2-C6_fun-type_DNA-bd_sf"/>
</dbReference>
<keyword evidence="5" id="KW-0804">Transcription</keyword>
<gene>
    <name evidence="9" type="ORF">RCC_06984</name>
</gene>
<evidence type="ECO:0000313" key="10">
    <source>
        <dbReference type="Proteomes" id="UP000225277"/>
    </source>
</evidence>
<evidence type="ECO:0000256" key="3">
    <source>
        <dbReference type="ARBA" id="ARBA00023015"/>
    </source>
</evidence>
<organism evidence="9 10">
    <name type="scientific">Ramularia collo-cygni</name>
    <dbReference type="NCBI Taxonomy" id="112498"/>
    <lineage>
        <taxon>Eukaryota</taxon>
        <taxon>Fungi</taxon>
        <taxon>Dikarya</taxon>
        <taxon>Ascomycota</taxon>
        <taxon>Pezizomycotina</taxon>
        <taxon>Dothideomycetes</taxon>
        <taxon>Dothideomycetidae</taxon>
        <taxon>Mycosphaerellales</taxon>
        <taxon>Mycosphaerellaceae</taxon>
        <taxon>Ramularia</taxon>
    </lineage>
</organism>
<dbReference type="GO" id="GO:0000981">
    <property type="term" value="F:DNA-binding transcription factor activity, RNA polymerase II-specific"/>
    <property type="evidence" value="ECO:0007669"/>
    <property type="project" value="InterPro"/>
</dbReference>
<dbReference type="InterPro" id="IPR001138">
    <property type="entry name" value="Zn2Cys6_DnaBD"/>
</dbReference>
<dbReference type="Gene3D" id="4.10.240.10">
    <property type="entry name" value="Zn(2)-C6 fungal-type DNA-binding domain"/>
    <property type="match status" value="1"/>
</dbReference>
<keyword evidence="1" id="KW-0479">Metal-binding</keyword>
<evidence type="ECO:0000256" key="4">
    <source>
        <dbReference type="ARBA" id="ARBA00023125"/>
    </source>
</evidence>
<dbReference type="CDD" id="cd00067">
    <property type="entry name" value="GAL4"/>
    <property type="match status" value="1"/>
</dbReference>
<dbReference type="RefSeq" id="XP_023628012.1">
    <property type="nucleotide sequence ID" value="XM_023772244.1"/>
</dbReference>
<keyword evidence="10" id="KW-1185">Reference proteome</keyword>
<evidence type="ECO:0000256" key="2">
    <source>
        <dbReference type="ARBA" id="ARBA00022833"/>
    </source>
</evidence>
<proteinExistence type="predicted"/>
<dbReference type="PANTHER" id="PTHR36206:SF14">
    <property type="entry name" value="ZN(2)-C6 FUNGAL-TYPE DOMAIN-CONTAINING PROTEIN-RELATED"/>
    <property type="match status" value="1"/>
</dbReference>
<dbReference type="GO" id="GO:0003677">
    <property type="term" value="F:DNA binding"/>
    <property type="evidence" value="ECO:0007669"/>
    <property type="project" value="UniProtKB-KW"/>
</dbReference>
<evidence type="ECO:0000313" key="9">
    <source>
        <dbReference type="EMBL" id="CZT21123.1"/>
    </source>
</evidence>
<feature type="domain" description="Zn(2)-C6 fungal-type" evidence="8">
    <location>
        <begin position="32"/>
        <end position="62"/>
    </location>
</feature>
<dbReference type="GeneID" id="35602108"/>
<dbReference type="Proteomes" id="UP000225277">
    <property type="component" value="Unassembled WGS sequence"/>
</dbReference>
<dbReference type="PROSITE" id="PS00463">
    <property type="entry name" value="ZN2_CY6_FUNGAL_1"/>
    <property type="match status" value="1"/>
</dbReference>
<keyword evidence="3" id="KW-0805">Transcription regulation</keyword>
<evidence type="ECO:0000256" key="5">
    <source>
        <dbReference type="ARBA" id="ARBA00023163"/>
    </source>
</evidence>
<dbReference type="AlphaFoldDB" id="A0A2D3VJK6"/>
<dbReference type="SMART" id="SM00066">
    <property type="entry name" value="GAL4"/>
    <property type="match status" value="1"/>
</dbReference>
<name>A0A2D3VJK6_9PEZI</name>
<feature type="region of interest" description="Disordered" evidence="7">
    <location>
        <begin position="329"/>
        <end position="359"/>
    </location>
</feature>
<dbReference type="Pfam" id="PF11951">
    <property type="entry name" value="Fungal_trans_2"/>
    <property type="match status" value="1"/>
</dbReference>
<keyword evidence="2" id="KW-0862">Zinc</keyword>
<evidence type="ECO:0000256" key="7">
    <source>
        <dbReference type="SAM" id="MobiDB-lite"/>
    </source>
</evidence>
<dbReference type="InterPro" id="IPR021858">
    <property type="entry name" value="Fun_TF"/>
</dbReference>
<evidence type="ECO:0000259" key="8">
    <source>
        <dbReference type="PROSITE" id="PS50048"/>
    </source>
</evidence>
<dbReference type="SUPFAM" id="SSF57701">
    <property type="entry name" value="Zn2/Cys6 DNA-binding domain"/>
    <property type="match status" value="1"/>
</dbReference>
<dbReference type="PANTHER" id="PTHR36206">
    <property type="entry name" value="ASPERCRYPTIN BIOSYNTHESIS CLUSTER-SPECIFIC TRANSCRIPTION REGULATOR ATNN-RELATED"/>
    <property type="match status" value="1"/>
</dbReference>
<feature type="compositionally biased region" description="Low complexity" evidence="7">
    <location>
        <begin position="72"/>
        <end position="84"/>
    </location>
</feature>
<dbReference type="OrthoDB" id="3650534at2759"/>
<dbReference type="EMBL" id="FJUY01000010">
    <property type="protein sequence ID" value="CZT21123.1"/>
    <property type="molecule type" value="Genomic_DNA"/>
</dbReference>
<dbReference type="InterPro" id="IPR052360">
    <property type="entry name" value="Transcr_Regulatory_Proteins"/>
</dbReference>
<accession>A0A2D3VJK6</accession>
<dbReference type="Pfam" id="PF00172">
    <property type="entry name" value="Zn_clus"/>
    <property type="match status" value="1"/>
</dbReference>
<evidence type="ECO:0000256" key="6">
    <source>
        <dbReference type="ARBA" id="ARBA00023242"/>
    </source>
</evidence>
<reference evidence="9 10" key="1">
    <citation type="submission" date="2016-03" db="EMBL/GenBank/DDBJ databases">
        <authorList>
            <person name="Ploux O."/>
        </authorList>
    </citation>
    <scope>NUCLEOTIDE SEQUENCE [LARGE SCALE GENOMIC DNA]</scope>
    <source>
        <strain evidence="9 10">URUG2</strain>
    </source>
</reference>